<dbReference type="EMBL" id="PEOG01000054">
    <property type="protein sequence ID" value="PIM51765.1"/>
    <property type="molecule type" value="Genomic_DNA"/>
</dbReference>
<organism evidence="2 3">
    <name type="scientific">Roseateles chitinivorans</name>
    <dbReference type="NCBI Taxonomy" id="2917965"/>
    <lineage>
        <taxon>Bacteria</taxon>
        <taxon>Pseudomonadati</taxon>
        <taxon>Pseudomonadota</taxon>
        <taxon>Betaproteobacteria</taxon>
        <taxon>Burkholderiales</taxon>
        <taxon>Sphaerotilaceae</taxon>
        <taxon>Roseateles</taxon>
    </lineage>
</organism>
<protein>
    <submittedName>
        <fullName evidence="2">Uncharacterized protein</fullName>
    </submittedName>
</protein>
<evidence type="ECO:0000256" key="1">
    <source>
        <dbReference type="SAM" id="MobiDB-lite"/>
    </source>
</evidence>
<feature type="compositionally biased region" description="Basic and acidic residues" evidence="1">
    <location>
        <begin position="94"/>
        <end position="111"/>
    </location>
</feature>
<evidence type="ECO:0000313" key="3">
    <source>
        <dbReference type="Proteomes" id="UP000231501"/>
    </source>
</evidence>
<feature type="compositionally biased region" description="Pro residues" evidence="1">
    <location>
        <begin position="551"/>
        <end position="570"/>
    </location>
</feature>
<sequence>MQKERVMPQPIVNRGLSTTPFPAGGGPSADPAAGLPPDYQQRLDAAVTTSLRRSADAPCPDAGPETPSMSVPVPVPMDRLQTVSTLQRNERLFDKPRSDEDLRRLADDPHTAPELGRALRSVLADEELKHGLDSASNGRVDGLIGRGDLRSLSESHELIRYNRRRAESFRHHYLASDNGDQVRERVREMTRSDAARELYKYADYLPKSTSLQTLRDLVDGTLSMDRRPPQVIAAARYFVDRPGEWALVTGLAEDEGISRARLADALGRNIQLRPEERRAVRTIERHADDFFDGRLFDREKLQRIVQDPRQPRGHAEAARVLLADPVLFGLLDNAERGHKSNAWRSSDDGRIGRKDLRRFIERNDVDAGPPPHTPPRDEAPAPPPRDLPDPAAVREMVDGRWNQPETRTVKGGKLRGVVTGVMKGLSIFEKIGSTTLGAIAALKIPLISQAAAVGSMVTNAIAGGLDVGRTAIDGGDVKRAAANAGKSFGSNALSVATAPGAGKAVTASTSVIAKTAVKAAVKETGKQLFNEVVKPKAEELAQRHLMARPGDGPPPRATPPATTPATPPVATPDELRPPPT</sequence>
<name>A0A2G9C5Y8_9BURK</name>
<comment type="caution">
    <text evidence="2">The sequence shown here is derived from an EMBL/GenBank/DDBJ whole genome shotgun (WGS) entry which is preliminary data.</text>
</comment>
<feature type="region of interest" description="Disordered" evidence="1">
    <location>
        <begin position="360"/>
        <end position="390"/>
    </location>
</feature>
<feature type="region of interest" description="Disordered" evidence="1">
    <location>
        <begin position="1"/>
        <end position="75"/>
    </location>
</feature>
<gene>
    <name evidence="2" type="ORF">CS062_18245</name>
</gene>
<dbReference type="InterPro" id="IPR008718">
    <property type="entry name" value="NolX"/>
</dbReference>
<feature type="compositionally biased region" description="Low complexity" evidence="1">
    <location>
        <begin position="28"/>
        <end position="37"/>
    </location>
</feature>
<evidence type="ECO:0000313" key="2">
    <source>
        <dbReference type="EMBL" id="PIM51765.1"/>
    </source>
</evidence>
<reference evidence="2 3" key="1">
    <citation type="submission" date="2017-11" db="EMBL/GenBank/DDBJ databases">
        <title>Draft genome sequence of Mitsuaria sp. HWN-4.</title>
        <authorList>
            <person name="Gundlapally S.R."/>
        </authorList>
    </citation>
    <scope>NUCLEOTIDE SEQUENCE [LARGE SCALE GENOMIC DNA]</scope>
    <source>
        <strain evidence="2 3">HWN-4</strain>
    </source>
</reference>
<dbReference type="Proteomes" id="UP000231501">
    <property type="component" value="Unassembled WGS sequence"/>
</dbReference>
<keyword evidence="3" id="KW-1185">Reference proteome</keyword>
<dbReference type="AlphaFoldDB" id="A0A2G9C5Y8"/>
<feature type="region of interest" description="Disordered" evidence="1">
    <location>
        <begin position="544"/>
        <end position="580"/>
    </location>
</feature>
<feature type="region of interest" description="Disordered" evidence="1">
    <location>
        <begin position="94"/>
        <end position="113"/>
    </location>
</feature>
<proteinExistence type="predicted"/>
<accession>A0A2G9C5Y8</accession>
<dbReference type="Pfam" id="PF05819">
    <property type="entry name" value="NolX"/>
    <property type="match status" value="1"/>
</dbReference>